<dbReference type="NCBIfam" id="TIGR00482">
    <property type="entry name" value="nicotinate (nicotinamide) nucleotide adenylyltransferase"/>
    <property type="match status" value="1"/>
</dbReference>
<evidence type="ECO:0000256" key="2">
    <source>
        <dbReference type="ARBA" id="ARBA00005019"/>
    </source>
</evidence>
<dbReference type="Proteomes" id="UP000301475">
    <property type="component" value="Chromosome"/>
</dbReference>
<dbReference type="GO" id="GO:0004515">
    <property type="term" value="F:nicotinate-nucleotide adenylyltransferase activity"/>
    <property type="evidence" value="ECO:0007669"/>
    <property type="project" value="UniProtKB-UniRule"/>
</dbReference>
<keyword evidence="3 10" id="KW-0662">Pyridine nucleotide biosynthesis</keyword>
<dbReference type="AlphaFoldDB" id="A0A4P8XXF8"/>
<evidence type="ECO:0000256" key="9">
    <source>
        <dbReference type="ARBA" id="ARBA00048721"/>
    </source>
</evidence>
<dbReference type="InterPro" id="IPR005248">
    <property type="entry name" value="NadD/NMNAT"/>
</dbReference>
<sequence>MNIAIFGGAFNPIHKAHTTLAENVLKECNVEKVIFIPTFISPHKSMQYAVPFEHRVNMCKIATKDNDNFIVSTLEENFKGKSYTYRTLEELKKLYPNDNLFLVTGADMYLTFLQWRNPDEIFSLATLITCPRDDGDYNSLVEYSKVLEKHNGKSIILKEPIMELSSTIVRDDVNEAFKRDLIDKNVFEYIRNNQLYGVK</sequence>
<dbReference type="PANTHER" id="PTHR39321">
    <property type="entry name" value="NICOTINATE-NUCLEOTIDE ADENYLYLTRANSFERASE-RELATED"/>
    <property type="match status" value="1"/>
</dbReference>
<keyword evidence="4 10" id="KW-0808">Transferase</keyword>
<dbReference type="GO" id="GO:0009435">
    <property type="term" value="P:NAD+ biosynthetic process"/>
    <property type="evidence" value="ECO:0007669"/>
    <property type="project" value="UniProtKB-UniRule"/>
</dbReference>
<organism evidence="12 13">
    <name type="scientific">Ruminococcus bovis</name>
    <dbReference type="NCBI Taxonomy" id="2564099"/>
    <lineage>
        <taxon>Bacteria</taxon>
        <taxon>Bacillati</taxon>
        <taxon>Bacillota</taxon>
        <taxon>Clostridia</taxon>
        <taxon>Eubacteriales</taxon>
        <taxon>Oscillospiraceae</taxon>
        <taxon>Ruminococcus</taxon>
    </lineage>
</organism>
<dbReference type="EMBL" id="CP039381">
    <property type="protein sequence ID" value="QCT07851.1"/>
    <property type="molecule type" value="Genomic_DNA"/>
</dbReference>
<reference evidence="12 13" key="1">
    <citation type="submission" date="2019-04" db="EMBL/GenBank/DDBJ databases">
        <authorList>
            <person name="Embree M."/>
            <person name="Gaffney J.R."/>
        </authorList>
    </citation>
    <scope>NUCLEOTIDE SEQUENCE [LARGE SCALE GENOMIC DNA]</scope>
    <source>
        <strain evidence="12 13">JE7A12</strain>
    </source>
</reference>
<keyword evidence="8 10" id="KW-0520">NAD</keyword>
<dbReference type="SUPFAM" id="SSF52374">
    <property type="entry name" value="Nucleotidylyl transferase"/>
    <property type="match status" value="1"/>
</dbReference>
<keyword evidence="6 10" id="KW-0547">Nucleotide-binding</keyword>
<dbReference type="GO" id="GO:0005524">
    <property type="term" value="F:ATP binding"/>
    <property type="evidence" value="ECO:0007669"/>
    <property type="project" value="UniProtKB-KW"/>
</dbReference>
<dbReference type="RefSeq" id="WP_138157832.1">
    <property type="nucleotide sequence ID" value="NZ_CP039381.1"/>
</dbReference>
<name>A0A4P8XXF8_9FIRM</name>
<comment type="pathway">
    <text evidence="2 10">Cofactor biosynthesis; NAD(+) biosynthesis; deamido-NAD(+) from nicotinate D-ribonucleotide: step 1/1.</text>
</comment>
<dbReference type="Pfam" id="PF01467">
    <property type="entry name" value="CTP_transf_like"/>
    <property type="match status" value="1"/>
</dbReference>
<dbReference type="HAMAP" id="MF_00244">
    <property type="entry name" value="NaMN_adenylyltr"/>
    <property type="match status" value="1"/>
</dbReference>
<dbReference type="InterPro" id="IPR014729">
    <property type="entry name" value="Rossmann-like_a/b/a_fold"/>
</dbReference>
<evidence type="ECO:0000256" key="10">
    <source>
        <dbReference type="HAMAP-Rule" id="MF_00244"/>
    </source>
</evidence>
<comment type="similarity">
    <text evidence="10">Belongs to the NadD family.</text>
</comment>
<feature type="domain" description="Cytidyltransferase-like" evidence="11">
    <location>
        <begin position="5"/>
        <end position="171"/>
    </location>
</feature>
<evidence type="ECO:0000256" key="8">
    <source>
        <dbReference type="ARBA" id="ARBA00023027"/>
    </source>
</evidence>
<evidence type="ECO:0000256" key="4">
    <source>
        <dbReference type="ARBA" id="ARBA00022679"/>
    </source>
</evidence>
<keyword evidence="7 10" id="KW-0067">ATP-binding</keyword>
<accession>A0A4P8XXF8</accession>
<evidence type="ECO:0000313" key="13">
    <source>
        <dbReference type="Proteomes" id="UP000301475"/>
    </source>
</evidence>
<dbReference type="NCBIfam" id="TIGR00125">
    <property type="entry name" value="cyt_tran_rel"/>
    <property type="match status" value="1"/>
</dbReference>
<dbReference type="InterPro" id="IPR004821">
    <property type="entry name" value="Cyt_trans-like"/>
</dbReference>
<protein>
    <recommendedName>
        <fullName evidence="10">Probable nicotinate-nucleotide adenylyltransferase</fullName>
        <ecNumber evidence="10">2.7.7.18</ecNumber>
    </recommendedName>
    <alternativeName>
        <fullName evidence="10">Deamido-NAD(+) diphosphorylase</fullName>
    </alternativeName>
    <alternativeName>
        <fullName evidence="10">Deamido-NAD(+) pyrophosphorylase</fullName>
    </alternativeName>
    <alternativeName>
        <fullName evidence="10">Nicotinate mononucleotide adenylyltransferase</fullName>
        <shortName evidence="10">NaMN adenylyltransferase</shortName>
    </alternativeName>
</protein>
<evidence type="ECO:0000256" key="5">
    <source>
        <dbReference type="ARBA" id="ARBA00022695"/>
    </source>
</evidence>
<dbReference type="EC" id="2.7.7.18" evidence="10"/>
<dbReference type="NCBIfam" id="NF000840">
    <property type="entry name" value="PRK00071.1-3"/>
    <property type="match status" value="1"/>
</dbReference>
<evidence type="ECO:0000256" key="3">
    <source>
        <dbReference type="ARBA" id="ARBA00022642"/>
    </source>
</evidence>
<proteinExistence type="inferred from homology"/>
<keyword evidence="5 10" id="KW-0548">Nucleotidyltransferase</keyword>
<evidence type="ECO:0000256" key="6">
    <source>
        <dbReference type="ARBA" id="ARBA00022741"/>
    </source>
</evidence>
<dbReference type="PANTHER" id="PTHR39321:SF3">
    <property type="entry name" value="PHOSPHOPANTETHEINE ADENYLYLTRANSFERASE"/>
    <property type="match status" value="1"/>
</dbReference>
<dbReference type="KEGG" id="ruj:E5Z56_11010"/>
<dbReference type="OrthoDB" id="5295945at2"/>
<evidence type="ECO:0000256" key="7">
    <source>
        <dbReference type="ARBA" id="ARBA00022840"/>
    </source>
</evidence>
<evidence type="ECO:0000259" key="11">
    <source>
        <dbReference type="Pfam" id="PF01467"/>
    </source>
</evidence>
<dbReference type="Gene3D" id="3.40.50.620">
    <property type="entry name" value="HUPs"/>
    <property type="match status" value="1"/>
</dbReference>
<dbReference type="CDD" id="cd02165">
    <property type="entry name" value="NMNAT"/>
    <property type="match status" value="1"/>
</dbReference>
<comment type="function">
    <text evidence="1 10">Catalyzes the reversible adenylation of nicotinate mononucleotide (NaMN) to nicotinic acid adenine dinucleotide (NaAD).</text>
</comment>
<evidence type="ECO:0000313" key="12">
    <source>
        <dbReference type="EMBL" id="QCT07851.1"/>
    </source>
</evidence>
<dbReference type="UniPathway" id="UPA00253">
    <property type="reaction ID" value="UER00332"/>
</dbReference>
<comment type="catalytic activity">
    <reaction evidence="9 10">
        <text>nicotinate beta-D-ribonucleotide + ATP + H(+) = deamido-NAD(+) + diphosphate</text>
        <dbReference type="Rhea" id="RHEA:22860"/>
        <dbReference type="ChEBI" id="CHEBI:15378"/>
        <dbReference type="ChEBI" id="CHEBI:30616"/>
        <dbReference type="ChEBI" id="CHEBI:33019"/>
        <dbReference type="ChEBI" id="CHEBI:57502"/>
        <dbReference type="ChEBI" id="CHEBI:58437"/>
        <dbReference type="EC" id="2.7.7.18"/>
    </reaction>
</comment>
<keyword evidence="13" id="KW-1185">Reference proteome</keyword>
<evidence type="ECO:0000256" key="1">
    <source>
        <dbReference type="ARBA" id="ARBA00002324"/>
    </source>
</evidence>
<gene>
    <name evidence="10 12" type="primary">nadD</name>
    <name evidence="12" type="ORF">E5Z56_11010</name>
</gene>